<sequence length="110" mass="12165">MPSLATGAEKNHPLRRAPGVRKPVRVVRGTPARSLAAPPSVTPHCTEPRRRGYNAASNHPLNVRKQRVPAAVVAFYYQAASQVQTPVQISRSARRHLGSRFPDFLDLHEL</sequence>
<keyword evidence="3" id="KW-1185">Reference proteome</keyword>
<proteinExistence type="predicted"/>
<dbReference type="EMBL" id="JANPWB010000004">
    <property type="protein sequence ID" value="KAJ1191418.1"/>
    <property type="molecule type" value="Genomic_DNA"/>
</dbReference>
<organism evidence="2 3">
    <name type="scientific">Pleurodeles waltl</name>
    <name type="common">Iberian ribbed newt</name>
    <dbReference type="NCBI Taxonomy" id="8319"/>
    <lineage>
        <taxon>Eukaryota</taxon>
        <taxon>Metazoa</taxon>
        <taxon>Chordata</taxon>
        <taxon>Craniata</taxon>
        <taxon>Vertebrata</taxon>
        <taxon>Euteleostomi</taxon>
        <taxon>Amphibia</taxon>
        <taxon>Batrachia</taxon>
        <taxon>Caudata</taxon>
        <taxon>Salamandroidea</taxon>
        <taxon>Salamandridae</taxon>
        <taxon>Pleurodelinae</taxon>
        <taxon>Pleurodeles</taxon>
    </lineage>
</organism>
<name>A0AAV7UQV0_PLEWA</name>
<comment type="caution">
    <text evidence="2">The sequence shown here is derived from an EMBL/GenBank/DDBJ whole genome shotgun (WGS) entry which is preliminary data.</text>
</comment>
<dbReference type="AlphaFoldDB" id="A0AAV7UQV0"/>
<evidence type="ECO:0000313" key="3">
    <source>
        <dbReference type="Proteomes" id="UP001066276"/>
    </source>
</evidence>
<gene>
    <name evidence="2" type="ORF">NDU88_000734</name>
</gene>
<evidence type="ECO:0000256" key="1">
    <source>
        <dbReference type="SAM" id="MobiDB-lite"/>
    </source>
</evidence>
<dbReference type="Proteomes" id="UP001066276">
    <property type="component" value="Chromosome 2_2"/>
</dbReference>
<protein>
    <submittedName>
        <fullName evidence="2">Uncharacterized protein</fullName>
    </submittedName>
</protein>
<feature type="compositionally biased region" description="Basic residues" evidence="1">
    <location>
        <begin position="13"/>
        <end position="25"/>
    </location>
</feature>
<reference evidence="2" key="1">
    <citation type="journal article" date="2022" name="bioRxiv">
        <title>Sequencing and chromosome-scale assembly of the giantPleurodeles waltlgenome.</title>
        <authorList>
            <person name="Brown T."/>
            <person name="Elewa A."/>
            <person name="Iarovenko S."/>
            <person name="Subramanian E."/>
            <person name="Araus A.J."/>
            <person name="Petzold A."/>
            <person name="Susuki M."/>
            <person name="Suzuki K.-i.T."/>
            <person name="Hayashi T."/>
            <person name="Toyoda A."/>
            <person name="Oliveira C."/>
            <person name="Osipova E."/>
            <person name="Leigh N.D."/>
            <person name="Simon A."/>
            <person name="Yun M.H."/>
        </authorList>
    </citation>
    <scope>NUCLEOTIDE SEQUENCE</scope>
    <source>
        <strain evidence="2">20211129_DDA</strain>
        <tissue evidence="2">Liver</tissue>
    </source>
</reference>
<evidence type="ECO:0000313" key="2">
    <source>
        <dbReference type="EMBL" id="KAJ1191418.1"/>
    </source>
</evidence>
<feature type="region of interest" description="Disordered" evidence="1">
    <location>
        <begin position="1"/>
        <end position="60"/>
    </location>
</feature>
<accession>A0AAV7UQV0</accession>